<sequence length="349" mass="38766">MKMEKRNERKHELPCKAMLNFLLRSELEAESSLNPLASEFVPSYLKPEIPNLNLNSNQKMKSEATSTTSLGHSEIVGDASYLHAQRQLFELLHQLGNKMMPLQAINVSLTPDGHGINMQFLGERETLSKQMLNEKLCQNASLHLEMDERSCMPRRLPNVLAANFMARMGDVLNDKMAWSDQADDTNSSSTTTTINSINSDATKPENLQGNLIKSFAIPISQATDICKCDKLNASPSGSYVVSKKQLEPTTGSAAELKRSKPSLISKAPSPSGLKLNRSEIRQRPGIAKLDLQHEKKSIKGTPTPRKSMGQPIKKSPQKLPPRGTYTSQIRQTEAQKFCLQRLGLLKVDK</sequence>
<protein>
    <submittedName>
        <fullName evidence="3">Uncharacterized protein LOC117566202 isoform X1</fullName>
    </submittedName>
</protein>
<reference evidence="3" key="1">
    <citation type="submission" date="2025-08" db="UniProtKB">
        <authorList>
            <consortium name="RefSeq"/>
        </authorList>
    </citation>
    <scope>IDENTIFICATION</scope>
    <source>
        <strain evidence="3">15112-1751.03</strain>
        <tissue evidence="3">Whole Adult</tissue>
    </source>
</reference>
<accession>A0A9C6SYJ6</accession>
<proteinExistence type="predicted"/>
<organism evidence="2 3">
    <name type="scientific">Drosophila albomicans</name>
    <name type="common">Fruit fly</name>
    <dbReference type="NCBI Taxonomy" id="7291"/>
    <lineage>
        <taxon>Eukaryota</taxon>
        <taxon>Metazoa</taxon>
        <taxon>Ecdysozoa</taxon>
        <taxon>Arthropoda</taxon>
        <taxon>Hexapoda</taxon>
        <taxon>Insecta</taxon>
        <taxon>Pterygota</taxon>
        <taxon>Neoptera</taxon>
        <taxon>Endopterygota</taxon>
        <taxon>Diptera</taxon>
        <taxon>Brachycera</taxon>
        <taxon>Muscomorpha</taxon>
        <taxon>Ephydroidea</taxon>
        <taxon>Drosophilidae</taxon>
        <taxon>Drosophila</taxon>
    </lineage>
</organism>
<evidence type="ECO:0000313" key="2">
    <source>
        <dbReference type="Proteomes" id="UP000515160"/>
    </source>
</evidence>
<evidence type="ECO:0000256" key="1">
    <source>
        <dbReference type="SAM" id="MobiDB-lite"/>
    </source>
</evidence>
<dbReference type="InterPro" id="IPR009818">
    <property type="entry name" value="PAM2_motif"/>
</dbReference>
<dbReference type="OrthoDB" id="7868417at2759"/>
<keyword evidence="2" id="KW-1185">Reference proteome</keyword>
<dbReference type="GeneID" id="117566202"/>
<feature type="region of interest" description="Disordered" evidence="1">
    <location>
        <begin position="180"/>
        <end position="203"/>
    </location>
</feature>
<feature type="compositionally biased region" description="Low complexity" evidence="1">
    <location>
        <begin position="184"/>
        <end position="200"/>
    </location>
</feature>
<feature type="region of interest" description="Disordered" evidence="1">
    <location>
        <begin position="291"/>
        <end position="329"/>
    </location>
</feature>
<gene>
    <name evidence="3" type="primary">LOC117566202</name>
</gene>
<dbReference type="Proteomes" id="UP000515160">
    <property type="component" value="Chromosome 2L"/>
</dbReference>
<dbReference type="Pfam" id="PF07145">
    <property type="entry name" value="PAM2"/>
    <property type="match status" value="1"/>
</dbReference>
<name>A0A9C6SYJ6_DROAB</name>
<dbReference type="AlphaFoldDB" id="A0A9C6SYJ6"/>
<dbReference type="RefSeq" id="XP_051858213.1">
    <property type="nucleotide sequence ID" value="XM_052002253.1"/>
</dbReference>
<evidence type="ECO:0000313" key="3">
    <source>
        <dbReference type="RefSeq" id="XP_051858213.1"/>
    </source>
</evidence>